<reference evidence="11" key="1">
    <citation type="submission" date="2015-03" db="EMBL/GenBank/DDBJ databases">
        <authorList>
            <person name="Murphy D."/>
        </authorList>
    </citation>
    <scope>NUCLEOTIDE SEQUENCE [LARGE SCALE GENOMIC DNA]</scope>
    <source>
        <strain evidence="11">K00500041</strain>
    </source>
</reference>
<evidence type="ECO:0000313" key="1">
    <source>
        <dbReference type="EMBL" id="CFE39380.1"/>
    </source>
</evidence>
<evidence type="ECO:0000313" key="22">
    <source>
        <dbReference type="Proteomes" id="UP000048948"/>
    </source>
</evidence>
<dbReference type="Proteomes" id="UP000049023">
    <property type="component" value="Unassembled WGS sequence"/>
</dbReference>
<evidence type="ECO:0000313" key="8">
    <source>
        <dbReference type="EMBL" id="COW30224.1"/>
    </source>
</evidence>
<reference evidence="12 24" key="3">
    <citation type="submission" date="2015-03" db="EMBL/GenBank/DDBJ databases">
        <authorList>
            <consortium name="Pathogen Informatics"/>
            <person name="Murphy D."/>
        </authorList>
    </citation>
    <scope>NUCLEOTIDE SEQUENCE</scope>
    <source>
        <strain evidence="6 24">0268S</strain>
        <strain evidence="12">N09902308</strain>
    </source>
</reference>
<dbReference type="Proteomes" id="UP000038802">
    <property type="component" value="Unassembled WGS sequence"/>
</dbReference>
<reference evidence="13 26" key="5">
    <citation type="submission" date="2017-02" db="EMBL/GenBank/DDBJ databases">
        <title>Protein polymorphisms may explain contrasting epidemiological fitness of two variants of a multidrug-resistant Mycobacterium tuberculosis strain.</title>
        <authorList>
            <person name="Bigi M.M."/>
            <person name="Lopez B."/>
            <person name="Blanco F.C."/>
            <person name="Sasiain M.C."/>
            <person name="De La Barrera S."/>
            <person name="Ritacco V."/>
            <person name="Bigi F."/>
            <person name="Soria M.A."/>
        </authorList>
    </citation>
    <scope>NUCLEOTIDE SEQUENCE [LARGE SCALE GENOMIC DNA]</scope>
    <source>
        <strain evidence="13 26">6548</strain>
    </source>
</reference>
<dbReference type="EMBL" id="CNFU01000564">
    <property type="protein sequence ID" value="CKS09858.1"/>
    <property type="molecule type" value="Genomic_DNA"/>
</dbReference>
<protein>
    <submittedName>
        <fullName evidence="12">Uncharacterized protein</fullName>
    </submittedName>
</protein>
<dbReference type="EMBL" id="CSAJ01000369">
    <property type="protein sequence ID" value="COW47802.1"/>
    <property type="molecule type" value="Genomic_DNA"/>
</dbReference>
<evidence type="ECO:0000313" key="16">
    <source>
        <dbReference type="Proteomes" id="UP000039217"/>
    </source>
</evidence>
<dbReference type="EMBL" id="CQQC01000893">
    <property type="protein sequence ID" value="CNV48453.1"/>
    <property type="molecule type" value="Genomic_DNA"/>
</dbReference>
<evidence type="ECO:0000313" key="2">
    <source>
        <dbReference type="EMBL" id="CFE72184.1"/>
    </source>
</evidence>
<evidence type="ECO:0000313" key="4">
    <source>
        <dbReference type="EMBL" id="CKS09858.1"/>
    </source>
</evidence>
<dbReference type="PATRIC" id="fig|1773.211.peg.378"/>
<evidence type="ECO:0000313" key="25">
    <source>
        <dbReference type="Proteomes" id="UP000050164"/>
    </source>
</evidence>
<dbReference type="Proteomes" id="UP000044938">
    <property type="component" value="Unassembled WGS sequence"/>
</dbReference>
<dbReference type="STRING" id="1806.RN08_0507"/>
<dbReference type="EMBL" id="CSBK01001338">
    <property type="protein sequence ID" value="COY56164.1"/>
    <property type="molecule type" value="Genomic_DNA"/>
</dbReference>
<dbReference type="EMBL" id="CSAD01000850">
    <property type="protein sequence ID" value="COW51864.1"/>
    <property type="molecule type" value="Genomic_DNA"/>
</dbReference>
<evidence type="ECO:0000313" key="19">
    <source>
        <dbReference type="Proteomes" id="UP000046947"/>
    </source>
</evidence>
<evidence type="ECO:0000313" key="26">
    <source>
        <dbReference type="Proteomes" id="UP000189452"/>
    </source>
</evidence>
<dbReference type="Proteomes" id="UP000045842">
    <property type="component" value="Unassembled WGS sequence"/>
</dbReference>
<evidence type="ECO:0000313" key="20">
    <source>
        <dbReference type="Proteomes" id="UP000048289"/>
    </source>
</evidence>
<dbReference type="Proteomes" id="UP000046947">
    <property type="component" value="Unassembled WGS sequence"/>
</dbReference>
<reference evidence="14 15" key="2">
    <citation type="submission" date="2015-03" db="EMBL/GenBank/DDBJ databases">
        <authorList>
            <consortium name="Pathogen Informatics"/>
        </authorList>
    </citation>
    <scope>NUCLEOTIDE SEQUENCE [LARGE SCALE GENOMIC DNA]</scope>
    <source>
        <strain evidence="5 22">Bir 172</strain>
        <strain evidence="3 25">Bir 185</strain>
        <strain evidence="4 23">Bir 187</strain>
        <strain evidence="7 16">D00501624</strain>
        <strain evidence="10 18">G09801536</strain>
        <strain evidence="1 20">G09901357</strain>
        <strain evidence="2 19">H09601792</strain>
        <strain evidence="14">K00500041</strain>
        <strain evidence="9 17">M09401471</strain>
        <strain evidence="15">N09902308</strain>
        <strain evidence="8 21">P00601463</strain>
    </source>
</reference>
<evidence type="ECO:0000313" key="11">
    <source>
        <dbReference type="EMBL" id="COX34803.1"/>
    </source>
</evidence>
<evidence type="ECO:0000313" key="5">
    <source>
        <dbReference type="EMBL" id="CKS48996.1"/>
    </source>
</evidence>
<dbReference type="Proteomes" id="UP000050164">
    <property type="component" value="Unassembled WGS sequence"/>
</dbReference>
<evidence type="ECO:0000313" key="24">
    <source>
        <dbReference type="Proteomes" id="UP000050139"/>
    </source>
</evidence>
<reference evidence="13 26" key="4">
    <citation type="submission" date="2016-04" db="EMBL/GenBank/DDBJ databases">
        <authorList>
            <person name="Bigi M."/>
            <person name="Bigi F."/>
            <person name="Soria M.A."/>
        </authorList>
    </citation>
    <scope>NUCLEOTIDE SEQUENCE [LARGE SCALE GENOMIC DNA]</scope>
    <source>
        <strain evidence="13 26">6548</strain>
    </source>
</reference>
<evidence type="ECO:0000313" key="9">
    <source>
        <dbReference type="EMBL" id="COW47802.1"/>
    </source>
</evidence>
<evidence type="ECO:0000313" key="10">
    <source>
        <dbReference type="EMBL" id="COW51864.1"/>
    </source>
</evidence>
<dbReference type="Proteomes" id="UP000048948">
    <property type="component" value="Unassembled WGS sequence"/>
</dbReference>
<name>A0A0E8NNQ2_MYCTX</name>
<dbReference type="Proteomes" id="UP000039217">
    <property type="component" value="Unassembled WGS sequence"/>
</dbReference>
<proteinExistence type="predicted"/>
<accession>A0A0E8NNQ2</accession>
<gene>
    <name evidence="13" type="ORF">A4S10_00481</name>
    <name evidence="7" type="ORF">ERS007661_02503</name>
    <name evidence="10" type="ORF">ERS007679_03970</name>
    <name evidence="1" type="ORF">ERS007681_01760</name>
    <name evidence="2" type="ORF">ERS007688_03709</name>
    <name evidence="11" type="ORF">ERS007703_05112</name>
    <name evidence="9" type="ORF">ERS007720_02710</name>
    <name evidence="12" type="ORF">ERS007739_02802</name>
    <name evidence="8" type="ORF">ERS007741_02125</name>
    <name evidence="5" type="ORF">ERS027646_01955</name>
    <name evidence="3" type="ORF">ERS027659_00365</name>
    <name evidence="4" type="ORF">ERS027661_02584</name>
    <name evidence="6" type="ORF">ERS094118_00491</name>
</gene>
<sequence length="76" mass="8209">MDTQPATCRCGTGPKSGLKLTGVKARSFATNPEMLSTIRGTARWAHQPPFGGLILATSYEIVISITHGIRRPIAYH</sequence>
<evidence type="ECO:0000313" key="15">
    <source>
        <dbReference type="Proteomes" id="UP000039021"/>
    </source>
</evidence>
<dbReference type="EMBL" id="CHKL01000223">
    <property type="protein sequence ID" value="COW30224.1"/>
    <property type="molecule type" value="Genomic_DNA"/>
</dbReference>
<evidence type="ECO:0000313" key="3">
    <source>
        <dbReference type="EMBL" id="CKQ91335.1"/>
    </source>
</evidence>
<evidence type="ECO:0000313" key="12">
    <source>
        <dbReference type="EMBL" id="COY56164.1"/>
    </source>
</evidence>
<evidence type="ECO:0000313" key="13">
    <source>
        <dbReference type="EMBL" id="OMH58332.1"/>
    </source>
</evidence>
<dbReference type="Proteomes" id="UP000048600">
    <property type="component" value="Unassembled WGS sequence"/>
</dbReference>
<dbReference type="EMBL" id="CSAE01001150">
    <property type="protein sequence ID" value="COX34803.1"/>
    <property type="molecule type" value="Genomic_DNA"/>
</dbReference>
<dbReference type="Proteomes" id="UP000189452">
    <property type="component" value="Chromosome"/>
</dbReference>
<organism evidence="12 15">
    <name type="scientific">Mycobacterium tuberculosis</name>
    <dbReference type="NCBI Taxonomy" id="1773"/>
    <lineage>
        <taxon>Bacteria</taxon>
        <taxon>Bacillati</taxon>
        <taxon>Actinomycetota</taxon>
        <taxon>Actinomycetes</taxon>
        <taxon>Mycobacteriales</taxon>
        <taxon>Mycobacteriaceae</taxon>
        <taxon>Mycobacterium</taxon>
        <taxon>Mycobacterium tuberculosis complex</taxon>
    </lineage>
</organism>
<dbReference type="Proteomes" id="UP000039021">
    <property type="component" value="Unassembled WGS sequence"/>
</dbReference>
<dbReference type="EMBL" id="COPH01000003">
    <property type="protein sequence ID" value="CLV56005.1"/>
    <property type="molecule type" value="Genomic_DNA"/>
</dbReference>
<dbReference type="AlphaFoldDB" id="A0A0E8NNQ2"/>
<evidence type="ECO:0000313" key="17">
    <source>
        <dbReference type="Proteomes" id="UP000044938"/>
    </source>
</evidence>
<evidence type="ECO:0000313" key="18">
    <source>
        <dbReference type="Proteomes" id="UP000045842"/>
    </source>
</evidence>
<evidence type="ECO:0000313" key="21">
    <source>
        <dbReference type="Proteomes" id="UP000048600"/>
    </source>
</evidence>
<evidence type="ECO:0000313" key="6">
    <source>
        <dbReference type="EMBL" id="CLV56005.1"/>
    </source>
</evidence>
<dbReference type="EMBL" id="LWDQ01000001">
    <property type="protein sequence ID" value="OMH58332.1"/>
    <property type="molecule type" value="Genomic_DNA"/>
</dbReference>
<evidence type="ECO:0000313" key="7">
    <source>
        <dbReference type="EMBL" id="CNV48453.1"/>
    </source>
</evidence>
<dbReference type="EMBL" id="CNFT01000047">
    <property type="protein sequence ID" value="CKQ91335.1"/>
    <property type="molecule type" value="Genomic_DNA"/>
</dbReference>
<evidence type="ECO:0000313" key="23">
    <source>
        <dbReference type="Proteomes" id="UP000049023"/>
    </source>
</evidence>
<dbReference type="Proteomes" id="UP000048289">
    <property type="component" value="Unassembled WGS sequence"/>
</dbReference>
<dbReference type="EMBL" id="CFOH01000864">
    <property type="protein sequence ID" value="CFE72184.1"/>
    <property type="molecule type" value="Genomic_DNA"/>
</dbReference>
<dbReference type="EMBL" id="CNGE01000323">
    <property type="protein sequence ID" value="CKS48996.1"/>
    <property type="molecule type" value="Genomic_DNA"/>
</dbReference>
<evidence type="ECO:0000313" key="14">
    <source>
        <dbReference type="Proteomes" id="UP000038802"/>
    </source>
</evidence>
<dbReference type="EMBL" id="CFOE01000193">
    <property type="protein sequence ID" value="CFE39380.1"/>
    <property type="molecule type" value="Genomic_DNA"/>
</dbReference>
<dbReference type="Proteomes" id="UP000050139">
    <property type="component" value="Unassembled WGS sequence"/>
</dbReference>